<dbReference type="EMBL" id="SDOV01000002">
    <property type="protein sequence ID" value="KAH7644446.1"/>
    <property type="molecule type" value="Genomic_DNA"/>
</dbReference>
<organism evidence="3">
    <name type="scientific">Dermatophagoides farinae</name>
    <name type="common">American house dust mite</name>
    <dbReference type="NCBI Taxonomy" id="6954"/>
    <lineage>
        <taxon>Eukaryota</taxon>
        <taxon>Metazoa</taxon>
        <taxon>Ecdysozoa</taxon>
        <taxon>Arthropoda</taxon>
        <taxon>Chelicerata</taxon>
        <taxon>Arachnida</taxon>
        <taxon>Acari</taxon>
        <taxon>Acariformes</taxon>
        <taxon>Sarcoptiformes</taxon>
        <taxon>Astigmata</taxon>
        <taxon>Psoroptidia</taxon>
        <taxon>Analgoidea</taxon>
        <taxon>Pyroglyphidae</taxon>
        <taxon>Dermatophagoidinae</taxon>
        <taxon>Dermatophagoides</taxon>
    </lineage>
</organism>
<evidence type="ECO:0000256" key="2">
    <source>
        <dbReference type="SAM" id="SignalP"/>
    </source>
</evidence>
<evidence type="ECO:0000313" key="3">
    <source>
        <dbReference type="EMBL" id="KAH7644446.1"/>
    </source>
</evidence>
<evidence type="ECO:0000256" key="1">
    <source>
        <dbReference type="SAM" id="Phobius"/>
    </source>
</evidence>
<feature type="transmembrane region" description="Helical" evidence="1">
    <location>
        <begin position="135"/>
        <end position="160"/>
    </location>
</feature>
<reference evidence="3" key="2">
    <citation type="journal article" date="2021" name="World Allergy Organ. J.">
        <title>Chromosome-level assembly of Dermatophagoides farinae genome and transcriptome reveals two novel allergens Der f 37 and Der f 39.</title>
        <authorList>
            <person name="Chen J."/>
            <person name="Cai Z."/>
            <person name="Fan D."/>
            <person name="Hu J."/>
            <person name="Hou Y."/>
            <person name="He Y."/>
            <person name="Zhang Z."/>
            <person name="Zhao Z."/>
            <person name="Gao P."/>
            <person name="Hu W."/>
            <person name="Sun J."/>
            <person name="Li J."/>
            <person name="Ji K."/>
        </authorList>
    </citation>
    <scope>NUCLEOTIDE SEQUENCE</scope>
    <source>
        <strain evidence="3">JKM2019</strain>
    </source>
</reference>
<dbReference type="AlphaFoldDB" id="A0A9D4P557"/>
<name>A0A9D4P557_DERFA</name>
<proteinExistence type="predicted"/>
<keyword evidence="1" id="KW-0472">Membrane</keyword>
<sequence length="189" mass="21964">MQLFIIIIFTIIISLSIFESLDHLDCLFDPLINETKVGWSVNWTFEINPKIVDIRIDEYNDSYMSLRIQMRPVDFNGEFRCSGHYYRMRYGEIIQEDTLDEISDNNDDDDDDEVLSEQSLQIAHEVSNEPVFDNLGIVAIISMIIYLFMACIIVMISVSIRKATTTYAKFTYIRNYGSQVDAFAILDDH</sequence>
<accession>A0A9D4P557</accession>
<feature type="signal peptide" evidence="2">
    <location>
        <begin position="1"/>
        <end position="18"/>
    </location>
</feature>
<comment type="caution">
    <text evidence="3">The sequence shown here is derived from an EMBL/GenBank/DDBJ whole genome shotgun (WGS) entry which is preliminary data.</text>
</comment>
<protein>
    <submittedName>
        <fullName evidence="3">Uncharacterized protein</fullName>
    </submittedName>
</protein>
<reference evidence="3" key="1">
    <citation type="submission" date="2020-06" db="EMBL/GenBank/DDBJ databases">
        <authorList>
            <person name="Ji K."/>
            <person name="Li J."/>
        </authorList>
    </citation>
    <scope>NUCLEOTIDE SEQUENCE</scope>
    <source>
        <strain evidence="3">JKM2019</strain>
        <tissue evidence="3">Whole body</tissue>
    </source>
</reference>
<keyword evidence="1" id="KW-0812">Transmembrane</keyword>
<gene>
    <name evidence="3" type="ORF">HUG17_6808</name>
</gene>
<dbReference type="Proteomes" id="UP000828236">
    <property type="component" value="Unassembled WGS sequence"/>
</dbReference>
<feature type="chain" id="PRO_5038723638" evidence="2">
    <location>
        <begin position="19"/>
        <end position="189"/>
    </location>
</feature>
<keyword evidence="2" id="KW-0732">Signal</keyword>
<keyword evidence="1" id="KW-1133">Transmembrane helix</keyword>